<dbReference type="EMBL" id="JANPWB010000005">
    <property type="protein sequence ID" value="KAJ1185526.1"/>
    <property type="molecule type" value="Genomic_DNA"/>
</dbReference>
<keyword evidence="3" id="KW-1185">Reference proteome</keyword>
<evidence type="ECO:0000256" key="1">
    <source>
        <dbReference type="SAM" id="MobiDB-lite"/>
    </source>
</evidence>
<protein>
    <submittedName>
        <fullName evidence="2">Uncharacterized protein</fullName>
    </submittedName>
</protein>
<evidence type="ECO:0000313" key="3">
    <source>
        <dbReference type="Proteomes" id="UP001066276"/>
    </source>
</evidence>
<reference evidence="2" key="1">
    <citation type="journal article" date="2022" name="bioRxiv">
        <title>Sequencing and chromosome-scale assembly of the giantPleurodeles waltlgenome.</title>
        <authorList>
            <person name="Brown T."/>
            <person name="Elewa A."/>
            <person name="Iarovenko S."/>
            <person name="Subramanian E."/>
            <person name="Araus A.J."/>
            <person name="Petzold A."/>
            <person name="Susuki M."/>
            <person name="Suzuki K.-i.T."/>
            <person name="Hayashi T."/>
            <person name="Toyoda A."/>
            <person name="Oliveira C."/>
            <person name="Osipova E."/>
            <person name="Leigh N.D."/>
            <person name="Simon A."/>
            <person name="Yun M.H."/>
        </authorList>
    </citation>
    <scope>NUCLEOTIDE SEQUENCE</scope>
    <source>
        <strain evidence="2">20211129_DDA</strain>
        <tissue evidence="2">Liver</tissue>
    </source>
</reference>
<feature type="region of interest" description="Disordered" evidence="1">
    <location>
        <begin position="1"/>
        <end position="31"/>
    </location>
</feature>
<comment type="caution">
    <text evidence="2">The sequence shown here is derived from an EMBL/GenBank/DDBJ whole genome shotgun (WGS) entry which is preliminary data.</text>
</comment>
<organism evidence="2 3">
    <name type="scientific">Pleurodeles waltl</name>
    <name type="common">Iberian ribbed newt</name>
    <dbReference type="NCBI Taxonomy" id="8319"/>
    <lineage>
        <taxon>Eukaryota</taxon>
        <taxon>Metazoa</taxon>
        <taxon>Chordata</taxon>
        <taxon>Craniata</taxon>
        <taxon>Vertebrata</taxon>
        <taxon>Euteleostomi</taxon>
        <taxon>Amphibia</taxon>
        <taxon>Batrachia</taxon>
        <taxon>Caudata</taxon>
        <taxon>Salamandroidea</taxon>
        <taxon>Salamandridae</taxon>
        <taxon>Pleurodelinae</taxon>
        <taxon>Pleurodeles</taxon>
    </lineage>
</organism>
<feature type="compositionally biased region" description="Low complexity" evidence="1">
    <location>
        <begin position="7"/>
        <end position="28"/>
    </location>
</feature>
<dbReference type="Proteomes" id="UP001066276">
    <property type="component" value="Chromosome 3_1"/>
</dbReference>
<dbReference type="PROSITE" id="PS51257">
    <property type="entry name" value="PROKAR_LIPOPROTEIN"/>
    <property type="match status" value="1"/>
</dbReference>
<name>A0AAV7UAF0_PLEWA</name>
<sequence length="109" mass="12128">MRPRQPLPSSVPTQSSPTSASPIPATHPQSLVGCLPKGRNRVGGLVAGHSRPASSSDEHRRTRIWALLHAQHRSHLLRLMWWHQHRAGTGARYSFSTQVRSSGIERLPF</sequence>
<gene>
    <name evidence="2" type="ORF">NDU88_002318</name>
</gene>
<dbReference type="AlphaFoldDB" id="A0AAV7UAF0"/>
<accession>A0AAV7UAF0</accession>
<evidence type="ECO:0000313" key="2">
    <source>
        <dbReference type="EMBL" id="KAJ1185526.1"/>
    </source>
</evidence>
<proteinExistence type="predicted"/>